<proteinExistence type="predicted"/>
<dbReference type="AlphaFoldDB" id="A0A3B0RVQ2"/>
<sequence>MGAGVQFAVVFLFNKMIKSDPEENRFGPATM</sequence>
<dbReference type="EMBL" id="UOEE01000039">
    <property type="protein sequence ID" value="VAV87505.1"/>
    <property type="molecule type" value="Genomic_DNA"/>
</dbReference>
<evidence type="ECO:0000313" key="1">
    <source>
        <dbReference type="EMBL" id="VAV87505.1"/>
    </source>
</evidence>
<name>A0A3B0RVQ2_9ZZZZ</name>
<organism evidence="1">
    <name type="scientific">hydrothermal vent metagenome</name>
    <dbReference type="NCBI Taxonomy" id="652676"/>
    <lineage>
        <taxon>unclassified sequences</taxon>
        <taxon>metagenomes</taxon>
        <taxon>ecological metagenomes</taxon>
    </lineage>
</organism>
<reference evidence="1" key="1">
    <citation type="submission" date="2018-06" db="EMBL/GenBank/DDBJ databases">
        <authorList>
            <person name="Zhirakovskaya E."/>
        </authorList>
    </citation>
    <scope>NUCLEOTIDE SEQUENCE</scope>
</reference>
<accession>A0A3B0RVQ2</accession>
<protein>
    <submittedName>
        <fullName evidence="1">Uncharacterized protein</fullName>
    </submittedName>
</protein>
<gene>
    <name evidence="1" type="ORF">MNBD_ALPHA06-1496</name>
</gene>